<dbReference type="AlphaFoldDB" id="A0A2K4FB11"/>
<sequence>MIELVKFNVNYGSIQEQLPQQLVFTVRNEKTWRIQSSQLDGSEFKLGKTAYPDGLIAIFEYQESVYYVHAKNHKVYCTPYLNNKTEGSLNISIQALHERFEVTPTELSYRIRDTYNDVAVELDYSTLFEVGRKPWITDEVNREGNPAIFIKIQYESDFTFLEYTHAKRDFSFKTHHIDVISDSELQFDFNSANELVVQTSTHQQRIRLSNLKREKDARLDDDFLRHQTRPVYLKLDNQLYIISYRNGKLSIKTDKENDLLYQRSEVKVQKSLRHIVFSGQIDYHATIQPTELVTKSGELLGKVKWSRSGQFEAKVKIKQLPHLTQIHNTVFMALNGKMVHPLHQMKQLNDQAKVVRTFNYKGHAIIIRRNAANNLSIGNLPALKIYQPWYKWKISMAAKVAPVVKFLMGRRNVNVYFEKEASKAVESGKYVFEAAASDRSTKATNRFILDRTSPQYKEMKKKWGKKIVERFSFKNYLYVFLADYFIASELSNHAINTRIFNDRLNRKIQATPLYFLQHGITFLKPRGDSKNVGFHKKNMTNNVVKSVVSSEVEAKIFNELGYNDFELMKTGMPKFDNAQLAPNANKITYMPTWRPWEESAVVNGDIKKTTYYQSMVEVIRAFEQAGLLDRLQIAAHNKFAHYAKDLFKDYADLFVEDPTDTLKNSVIYITDISSIIFDAINHGAFPIFYWKEFDDIIAKHGGTTPANRDNVPGVVADDEHELVALVQKAINTNYHLPEKVRHNYRQINEFNDNRNTARVIQELKNDKVL</sequence>
<protein>
    <submittedName>
        <fullName evidence="1">CDP-glycerol glycerophosphotransferase</fullName>
    </submittedName>
</protein>
<dbReference type="GO" id="GO:0047355">
    <property type="term" value="F:CDP-glycerol glycerophosphotransferase activity"/>
    <property type="evidence" value="ECO:0007669"/>
    <property type="project" value="InterPro"/>
</dbReference>
<evidence type="ECO:0000313" key="1">
    <source>
        <dbReference type="EMBL" id="POA08477.1"/>
    </source>
</evidence>
<dbReference type="OrthoDB" id="2033017at2"/>
<dbReference type="InterPro" id="IPR043148">
    <property type="entry name" value="TagF_C"/>
</dbReference>
<dbReference type="InterPro" id="IPR007554">
    <property type="entry name" value="Glycerophosphate_synth"/>
</dbReference>
<name>A0A2K4FB11_9STAP</name>
<accession>A0A2K4FB11</accession>
<dbReference type="RefSeq" id="WP_103372259.1">
    <property type="nucleotide sequence ID" value="NZ_CBCRVO010000002.1"/>
</dbReference>
<gene>
    <name evidence="1" type="ORF">CD039_10400</name>
</gene>
<comment type="caution">
    <text evidence="1">The sequence shown here is derived from an EMBL/GenBank/DDBJ whole genome shotgun (WGS) entry which is preliminary data.</text>
</comment>
<keyword evidence="2" id="KW-1185">Reference proteome</keyword>
<dbReference type="GO" id="GO:0016020">
    <property type="term" value="C:membrane"/>
    <property type="evidence" value="ECO:0007669"/>
    <property type="project" value="InterPro"/>
</dbReference>
<dbReference type="GeneID" id="98298753"/>
<dbReference type="Gene3D" id="3.40.50.12580">
    <property type="match status" value="1"/>
</dbReference>
<dbReference type="Pfam" id="PF04464">
    <property type="entry name" value="Glyphos_transf"/>
    <property type="match status" value="1"/>
</dbReference>
<reference evidence="1 2" key="1">
    <citation type="submission" date="2017-08" db="EMBL/GenBank/DDBJ databases">
        <title>Draft genome sequences of 64 type strains of genus Staph aureus.</title>
        <authorList>
            <person name="Cole K."/>
            <person name="Golubchik T."/>
            <person name="Russell J."/>
            <person name="Foster D."/>
            <person name="Llewelyn M."/>
            <person name="Wilson D."/>
            <person name="Crook D."/>
            <person name="Paul J."/>
        </authorList>
    </citation>
    <scope>NUCLEOTIDE SEQUENCE [LARGE SCALE GENOMIC DNA]</scope>
    <source>
        <strain evidence="1 2">DSM 29875</strain>
    </source>
</reference>
<proteinExistence type="predicted"/>
<evidence type="ECO:0000313" key="2">
    <source>
        <dbReference type="Proteomes" id="UP000242712"/>
    </source>
</evidence>
<organism evidence="1 2">
    <name type="scientific">Staphylococcus argensis</name>
    <dbReference type="NCBI Taxonomy" id="1607738"/>
    <lineage>
        <taxon>Bacteria</taxon>
        <taxon>Bacillati</taxon>
        <taxon>Bacillota</taxon>
        <taxon>Bacilli</taxon>
        <taxon>Bacillales</taxon>
        <taxon>Staphylococcaceae</taxon>
        <taxon>Staphylococcus</taxon>
    </lineage>
</organism>
<dbReference type="EMBL" id="PPPX01000016">
    <property type="protein sequence ID" value="POA08477.1"/>
    <property type="molecule type" value="Genomic_DNA"/>
</dbReference>
<keyword evidence="1" id="KW-0808">Transferase</keyword>
<dbReference type="Proteomes" id="UP000242712">
    <property type="component" value="Unassembled WGS sequence"/>
</dbReference>